<dbReference type="OMA" id="REMCSTP"/>
<dbReference type="PANTHER" id="PTHR33701:SF3">
    <property type="entry name" value="TRANSCRIPTIONAL REGULATOR ATRX"/>
    <property type="match status" value="1"/>
</dbReference>
<feature type="region of interest" description="Disordered" evidence="2">
    <location>
        <begin position="295"/>
        <end position="339"/>
    </location>
</feature>
<dbReference type="InParanoid" id="A0A059BH46"/>
<feature type="compositionally biased region" description="Polar residues" evidence="2">
    <location>
        <begin position="110"/>
        <end position="127"/>
    </location>
</feature>
<organism evidence="3">
    <name type="scientific">Eucalyptus grandis</name>
    <name type="common">Flooded gum</name>
    <dbReference type="NCBI Taxonomy" id="71139"/>
    <lineage>
        <taxon>Eukaryota</taxon>
        <taxon>Viridiplantae</taxon>
        <taxon>Streptophyta</taxon>
        <taxon>Embryophyta</taxon>
        <taxon>Tracheophyta</taxon>
        <taxon>Spermatophyta</taxon>
        <taxon>Magnoliopsida</taxon>
        <taxon>eudicotyledons</taxon>
        <taxon>Gunneridae</taxon>
        <taxon>Pentapetalae</taxon>
        <taxon>rosids</taxon>
        <taxon>malvids</taxon>
        <taxon>Myrtales</taxon>
        <taxon>Myrtaceae</taxon>
        <taxon>Myrtoideae</taxon>
        <taxon>Eucalypteae</taxon>
        <taxon>Eucalyptus</taxon>
    </lineage>
</organism>
<evidence type="ECO:0000256" key="2">
    <source>
        <dbReference type="SAM" id="MobiDB-lite"/>
    </source>
</evidence>
<feature type="compositionally biased region" description="Basic and acidic residues" evidence="2">
    <location>
        <begin position="1"/>
        <end position="11"/>
    </location>
</feature>
<reference evidence="3" key="1">
    <citation type="submission" date="2013-07" db="EMBL/GenBank/DDBJ databases">
        <title>The genome of Eucalyptus grandis.</title>
        <authorList>
            <person name="Schmutz J."/>
            <person name="Hayes R."/>
            <person name="Myburg A."/>
            <person name="Tuskan G."/>
            <person name="Grattapaglia D."/>
            <person name="Rokhsar D.S."/>
        </authorList>
    </citation>
    <scope>NUCLEOTIDE SEQUENCE</scope>
    <source>
        <tissue evidence="3">Leaf extractions</tissue>
    </source>
</reference>
<feature type="compositionally biased region" description="Basic and acidic residues" evidence="2">
    <location>
        <begin position="149"/>
        <end position="165"/>
    </location>
</feature>
<feature type="compositionally biased region" description="Low complexity" evidence="2">
    <location>
        <begin position="89"/>
        <end position="100"/>
    </location>
</feature>
<feature type="coiled-coil region" evidence="1">
    <location>
        <begin position="39"/>
        <end position="73"/>
    </location>
</feature>
<feature type="compositionally biased region" description="Basic residues" evidence="2">
    <location>
        <begin position="181"/>
        <end position="193"/>
    </location>
</feature>
<evidence type="ECO:0000256" key="1">
    <source>
        <dbReference type="SAM" id="Coils"/>
    </source>
</evidence>
<feature type="region of interest" description="Disordered" evidence="2">
    <location>
        <begin position="364"/>
        <end position="447"/>
    </location>
</feature>
<protein>
    <submittedName>
        <fullName evidence="3">Uncharacterized protein</fullName>
    </submittedName>
</protein>
<proteinExistence type="predicted"/>
<feature type="compositionally biased region" description="Polar residues" evidence="2">
    <location>
        <begin position="12"/>
        <end position="23"/>
    </location>
</feature>
<dbReference type="FunCoup" id="A0A059BH46">
    <property type="interactions" value="1834"/>
</dbReference>
<dbReference type="OrthoDB" id="1939754at2759"/>
<dbReference type="PANTHER" id="PTHR33701">
    <property type="entry name" value="TRANSMEMBRANE PROTEIN"/>
    <property type="match status" value="1"/>
</dbReference>
<feature type="region of interest" description="Disordered" evidence="2">
    <location>
        <begin position="1"/>
        <end position="23"/>
    </location>
</feature>
<feature type="compositionally biased region" description="Polar residues" evidence="2">
    <location>
        <begin position="379"/>
        <end position="403"/>
    </location>
</feature>
<dbReference type="Gramene" id="KCW65226">
    <property type="protein sequence ID" value="KCW65226"/>
    <property type="gene ID" value="EUGRSUZ_G02709"/>
</dbReference>
<dbReference type="eggNOG" id="ENOG502QR45">
    <property type="taxonomic scope" value="Eukaryota"/>
</dbReference>
<sequence>MQNLDQDKQDQRISSGMEDSNAMTVEELRAQLLSERSVSKTARQRADELAKRVAELEEQLRIVALQRKKAEKATADVLALLENNGISDVSESYYSSSDQEVTPRKLKVCNDSNKGGESSVSSKQLGTESEEFSGTEFDSASGRNLSWKGRKDSSRSHGKYKDTSIRRQTSLATMSSSSKQRSGKSCRQVRHKDQRLESTEVTNGSAKVDSQENEDVKSSETCQDLSEIGCDVFRDDPELHLGKAVSHSPVSGQVENEGNVVNSILKSNEDGAERDMERGLEHQAQFIGQYEAMEKAQQDWEEKFRESNSATPDSCDPGNYSDVTEDRDEIKHQAPYTPLTRAMQTVKCKLGAEDASTDNKLLGTQSESFHQGPQPRVESAQSQKYSIAVDNSPSQEHIHSMSSRKGKQESLASNYSPAQDPHNMGYGDPQGKQSARGFSPSVSDSSHKVEAFRNQAGHNALVPHATAGAHGVLDSLKKAKLLLQNKMMRMPVSDHGPLQKAIEPSFHNIDIGGKMDIPGGSPGLFRVPTDFSLDAAKANLLGSSSRLGLAGTYPETRAALSSNDRSLSSRYSESRASFFRDDRYISSPLTEDARMIFPRPSSFNPYLDHRVPSSYTTYPPYSFHTETMLGMPTSEGFPQTLSGSAGASSHTDPFLLHGGLSRPYMYR</sequence>
<dbReference type="STRING" id="71139.A0A059BH46"/>
<gene>
    <name evidence="3" type="ORF">EUGRSUZ_G02709</name>
</gene>
<dbReference type="KEGG" id="egr:104454113"/>
<dbReference type="AlphaFoldDB" id="A0A059BH46"/>
<feature type="compositionally biased region" description="Basic and acidic residues" evidence="2">
    <location>
        <begin position="295"/>
        <end position="306"/>
    </location>
</feature>
<accession>A0A059BH46</accession>
<keyword evidence="1" id="KW-0175">Coiled coil</keyword>
<name>A0A059BH46_EUCGR</name>
<dbReference type="EMBL" id="KK198759">
    <property type="protein sequence ID" value="KCW65226.1"/>
    <property type="molecule type" value="Genomic_DNA"/>
</dbReference>
<feature type="region of interest" description="Disordered" evidence="2">
    <location>
        <begin position="89"/>
        <end position="222"/>
    </location>
</feature>
<evidence type="ECO:0000313" key="3">
    <source>
        <dbReference type="EMBL" id="KCW65226.1"/>
    </source>
</evidence>